<gene>
    <name evidence="2" type="ORF">C8E99_1054</name>
</gene>
<evidence type="ECO:0008006" key="4">
    <source>
        <dbReference type="Google" id="ProtNLM"/>
    </source>
</evidence>
<dbReference type="EMBL" id="QREH01000001">
    <property type="protein sequence ID" value="REE03248.1"/>
    <property type="molecule type" value="Genomic_DNA"/>
</dbReference>
<evidence type="ECO:0000256" key="1">
    <source>
        <dbReference type="SAM" id="MobiDB-lite"/>
    </source>
</evidence>
<feature type="region of interest" description="Disordered" evidence="1">
    <location>
        <begin position="134"/>
        <end position="159"/>
    </location>
</feature>
<feature type="region of interest" description="Disordered" evidence="1">
    <location>
        <begin position="1"/>
        <end position="24"/>
    </location>
</feature>
<evidence type="ECO:0000313" key="2">
    <source>
        <dbReference type="EMBL" id="REE03248.1"/>
    </source>
</evidence>
<dbReference type="Proteomes" id="UP000256727">
    <property type="component" value="Unassembled WGS sequence"/>
</dbReference>
<proteinExistence type="predicted"/>
<dbReference type="RefSeq" id="WP_211308988.1">
    <property type="nucleotide sequence ID" value="NZ_QREH01000001.1"/>
</dbReference>
<comment type="caution">
    <text evidence="2">The sequence shown here is derived from an EMBL/GenBank/DDBJ whole genome shotgun (WGS) entry which is preliminary data.</text>
</comment>
<dbReference type="AlphaFoldDB" id="A0A3D9LA60"/>
<organism evidence="2 3">
    <name type="scientific">Citricoccus muralis</name>
    <dbReference type="NCBI Taxonomy" id="169134"/>
    <lineage>
        <taxon>Bacteria</taxon>
        <taxon>Bacillati</taxon>
        <taxon>Actinomycetota</taxon>
        <taxon>Actinomycetes</taxon>
        <taxon>Micrococcales</taxon>
        <taxon>Micrococcaceae</taxon>
        <taxon>Citricoccus</taxon>
    </lineage>
</organism>
<protein>
    <recommendedName>
        <fullName evidence="4">DUF2892 family protein</fullName>
    </recommendedName>
</protein>
<sequence length="159" mass="17465">MTDQHPPIEMPDPVRAVTPQGTQTGLDRQISQRVESYAEASAAELSARIDELEREWDIERVLELNASSLALVGTVLGTTVSRKWLLLPGTVLPFLFQHAVQGWCPPVVLFRRLGVRTRKEIELEKYTLKALRGDFAPPTEGPDAGEEVGAADALRGAAH</sequence>
<dbReference type="Gene3D" id="6.10.140.1340">
    <property type="match status" value="1"/>
</dbReference>
<name>A0A3D9LA60_9MICC</name>
<reference evidence="2 3" key="1">
    <citation type="submission" date="2018-07" db="EMBL/GenBank/DDBJ databases">
        <title>Sequencing the genomes of 1000 actinobacteria strains.</title>
        <authorList>
            <person name="Klenk H.-P."/>
        </authorList>
    </citation>
    <scope>NUCLEOTIDE SEQUENCE [LARGE SCALE GENOMIC DNA]</scope>
    <source>
        <strain evidence="2 3">DSM 14442</strain>
    </source>
</reference>
<accession>A0A3D9LA60</accession>
<keyword evidence="3" id="KW-1185">Reference proteome</keyword>
<evidence type="ECO:0000313" key="3">
    <source>
        <dbReference type="Proteomes" id="UP000256727"/>
    </source>
</evidence>